<comment type="similarity">
    <text evidence="3">In the N-terminal section; belongs to the NADH:flavin oxidoreductase/NADH oxidase family.</text>
</comment>
<dbReference type="InterPro" id="IPR013785">
    <property type="entry name" value="Aldolase_TIM"/>
</dbReference>
<name>S0FTA4_9BACT</name>
<dbReference type="GO" id="GO:0010181">
    <property type="term" value="F:FMN binding"/>
    <property type="evidence" value="ECO:0007669"/>
    <property type="project" value="InterPro"/>
</dbReference>
<dbReference type="PANTHER" id="PTHR42917:SF2">
    <property type="entry name" value="2,4-DIENOYL-COA REDUCTASE [(2E)-ENOYL-COA-PRODUCING]"/>
    <property type="match status" value="1"/>
</dbReference>
<dbReference type="Pfam" id="PF00724">
    <property type="entry name" value="Oxidored_FMN"/>
    <property type="match status" value="1"/>
</dbReference>
<dbReference type="InterPro" id="IPR051793">
    <property type="entry name" value="NADH:flavin_oxidoreductase"/>
</dbReference>
<keyword evidence="5" id="KW-0288">FMN</keyword>
<dbReference type="GO" id="GO:0046872">
    <property type="term" value="F:metal ion binding"/>
    <property type="evidence" value="ECO:0007669"/>
    <property type="project" value="UniProtKB-KW"/>
</dbReference>
<dbReference type="GO" id="GO:0051536">
    <property type="term" value="F:iron-sulfur cluster binding"/>
    <property type="evidence" value="ECO:0007669"/>
    <property type="project" value="UniProtKB-KW"/>
</dbReference>
<evidence type="ECO:0000256" key="3">
    <source>
        <dbReference type="ARBA" id="ARBA00011048"/>
    </source>
</evidence>
<evidence type="ECO:0000256" key="8">
    <source>
        <dbReference type="ARBA" id="ARBA00023004"/>
    </source>
</evidence>
<evidence type="ECO:0000256" key="1">
    <source>
        <dbReference type="ARBA" id="ARBA00001917"/>
    </source>
</evidence>
<dbReference type="InterPro" id="IPR023753">
    <property type="entry name" value="FAD/NAD-binding_dom"/>
</dbReference>
<comment type="cofactor">
    <cofactor evidence="2">
        <name>[4Fe-4S] cluster</name>
        <dbReference type="ChEBI" id="CHEBI:49883"/>
    </cofactor>
</comment>
<dbReference type="Proteomes" id="UP000014216">
    <property type="component" value="Unassembled WGS sequence"/>
</dbReference>
<dbReference type="PRINTS" id="PR00368">
    <property type="entry name" value="FADPNR"/>
</dbReference>
<evidence type="ECO:0000256" key="6">
    <source>
        <dbReference type="ARBA" id="ARBA00022723"/>
    </source>
</evidence>
<evidence type="ECO:0000259" key="11">
    <source>
        <dbReference type="Pfam" id="PF07992"/>
    </source>
</evidence>
<evidence type="ECO:0000256" key="9">
    <source>
        <dbReference type="ARBA" id="ARBA00023014"/>
    </source>
</evidence>
<dbReference type="Gene3D" id="3.50.50.60">
    <property type="entry name" value="FAD/NAD(P)-binding domain"/>
    <property type="match status" value="1"/>
</dbReference>
<gene>
    <name evidence="12" type="primary">fadH</name>
    <name evidence="12" type="ORF">Dpo_9c01550</name>
</gene>
<dbReference type="Pfam" id="PF07992">
    <property type="entry name" value="Pyr_redox_2"/>
    <property type="match status" value="1"/>
</dbReference>
<organism evidence="12 13">
    <name type="scientific">Desulfotignum phosphitoxidans DSM 13687</name>
    <dbReference type="NCBI Taxonomy" id="1286635"/>
    <lineage>
        <taxon>Bacteria</taxon>
        <taxon>Pseudomonadati</taxon>
        <taxon>Thermodesulfobacteriota</taxon>
        <taxon>Desulfobacteria</taxon>
        <taxon>Desulfobacterales</taxon>
        <taxon>Desulfobacteraceae</taxon>
        <taxon>Desulfotignum</taxon>
    </lineage>
</organism>
<dbReference type="PRINTS" id="PR00469">
    <property type="entry name" value="PNDRDTASEII"/>
</dbReference>
<reference evidence="12 13" key="1">
    <citation type="journal article" date="2013" name="Genome Announc.">
        <title>Draft Genome Sequence of Desulfotignum phosphitoxidans DSM 13687 Strain FiPS-3.</title>
        <authorList>
            <person name="Poehlein A."/>
            <person name="Daniel R."/>
            <person name="Simeonova D.D."/>
        </authorList>
    </citation>
    <scope>NUCLEOTIDE SEQUENCE [LARGE SCALE GENOMIC DNA]</scope>
    <source>
        <strain evidence="12 13">DSM 13687</strain>
    </source>
</reference>
<evidence type="ECO:0000256" key="4">
    <source>
        <dbReference type="ARBA" id="ARBA00022630"/>
    </source>
</evidence>
<dbReference type="InterPro" id="IPR036188">
    <property type="entry name" value="FAD/NAD-bd_sf"/>
</dbReference>
<dbReference type="Gene3D" id="3.40.50.720">
    <property type="entry name" value="NAD(P)-binding Rossmann-like Domain"/>
    <property type="match status" value="1"/>
</dbReference>
<keyword evidence="7 12" id="KW-0560">Oxidoreductase</keyword>
<evidence type="ECO:0000313" key="12">
    <source>
        <dbReference type="EMBL" id="EMS78323.1"/>
    </source>
</evidence>
<evidence type="ECO:0000256" key="7">
    <source>
        <dbReference type="ARBA" id="ARBA00023002"/>
    </source>
</evidence>
<dbReference type="CDD" id="cd02803">
    <property type="entry name" value="OYE_like_FMN_family"/>
    <property type="match status" value="1"/>
</dbReference>
<evidence type="ECO:0000313" key="13">
    <source>
        <dbReference type="Proteomes" id="UP000014216"/>
    </source>
</evidence>
<comment type="cofactor">
    <cofactor evidence="1">
        <name>FMN</name>
        <dbReference type="ChEBI" id="CHEBI:58210"/>
    </cofactor>
</comment>
<comment type="caution">
    <text evidence="12">The sequence shown here is derived from an EMBL/GenBank/DDBJ whole genome shotgun (WGS) entry which is preliminary data.</text>
</comment>
<dbReference type="SUPFAM" id="SSF51395">
    <property type="entry name" value="FMN-linked oxidoreductases"/>
    <property type="match status" value="1"/>
</dbReference>
<accession>S0FTA4</accession>
<keyword evidence="9" id="KW-0411">Iron-sulfur</keyword>
<dbReference type="EMBL" id="APJX01000009">
    <property type="protein sequence ID" value="EMS78323.1"/>
    <property type="molecule type" value="Genomic_DNA"/>
</dbReference>
<keyword evidence="6" id="KW-0479">Metal-binding</keyword>
<dbReference type="PANTHER" id="PTHR42917">
    <property type="entry name" value="2,4-DIENOYL-COA REDUCTASE"/>
    <property type="match status" value="1"/>
</dbReference>
<feature type="domain" description="NADH:flavin oxidoreductase/NADH oxidase N-terminal" evidence="10">
    <location>
        <begin position="5"/>
        <end position="332"/>
    </location>
</feature>
<dbReference type="InterPro" id="IPR001155">
    <property type="entry name" value="OxRdtase_FMN_N"/>
</dbReference>
<keyword evidence="13" id="KW-1185">Reference proteome</keyword>
<keyword evidence="4" id="KW-0285">Flavoprotein</keyword>
<dbReference type="EC" id="1.3.1.34" evidence="12"/>
<dbReference type="SUPFAM" id="SSF51905">
    <property type="entry name" value="FAD/NAD(P)-binding domain"/>
    <property type="match status" value="1"/>
</dbReference>
<keyword evidence="8" id="KW-0408">Iron</keyword>
<dbReference type="RefSeq" id="WP_006967762.1">
    <property type="nucleotide sequence ID" value="NZ_APJX01000009.1"/>
</dbReference>
<evidence type="ECO:0000259" key="10">
    <source>
        <dbReference type="Pfam" id="PF00724"/>
    </source>
</evidence>
<dbReference type="GO" id="GO:0008670">
    <property type="term" value="F:2,4-dienoyl-CoA reductase (NADPH) activity"/>
    <property type="evidence" value="ECO:0007669"/>
    <property type="project" value="UniProtKB-EC"/>
</dbReference>
<dbReference type="AlphaFoldDB" id="S0FTA4"/>
<dbReference type="Gene3D" id="3.20.20.70">
    <property type="entry name" value="Aldolase class I"/>
    <property type="match status" value="1"/>
</dbReference>
<dbReference type="OrthoDB" id="9784632at2"/>
<sequence length="649" mass="69862">MLSHLFSPIRIGNLTVKNRLMMSAMSINFGVDDNCHVTDQLMAYFVERARGGAGMMLVGGGSVHPGGQELPDLPQMYEDGCIPALKRMVDQVRPFGTRFGVQLMHGGRQSYLPEKVAPSPIPAPAVVKGEVRALTVAEIRHLVACFGDAARRCRDAGFDFVEIHGAHGYLINQFMSPNANIRTDEYGGSFENRTRFLFEILADIRARAGEDFPVGIRINGNDYMENGWELTDALTLAPLLEAAGVAYVHVSAGVYGSTELTIPSMYTPQGCFVHLAEAVKQVVGIPVITVGRIKDPVHAEQIIARGQADMVALGRSFLADPHYPEKARTGRIQEIRPCVGCCLGCIHAVLAKEPGGCVVNPDVGREYLMASGETAGESAGSIDKPRVRILVAGAGPAGLAAARECALAGHDVVICEQGEGPGGLLGLAARAPGRGELKDILQFFDRELARLDIPVRYQTPLTQDLLMEISPDHVVLATGSMPQMPVIKGLFTTSMHLVTGVDVMAGTETAGEKVMVLGGGMAGLIVADFLADQGKTVAVLNRKKSFAEEMSSNDRYYLRERLKKGGVTLYKQVSIQGFTPDGVIFSSKGEKQTLSGFDTVVISEKFEAVRAARSFEKTSAARFHVIGDAKSPRHLMYCIAEARELAATF</sequence>
<evidence type="ECO:0000256" key="5">
    <source>
        <dbReference type="ARBA" id="ARBA00022643"/>
    </source>
</evidence>
<evidence type="ECO:0000256" key="2">
    <source>
        <dbReference type="ARBA" id="ARBA00001966"/>
    </source>
</evidence>
<protein>
    <submittedName>
        <fullName evidence="12">2,4-dienoyl-CoA reductase FadH</fullName>
        <ecNumber evidence="12">1.3.1.34</ecNumber>
    </submittedName>
</protein>
<feature type="domain" description="FAD/NAD(P)-binding" evidence="11">
    <location>
        <begin position="388"/>
        <end position="602"/>
    </location>
</feature>
<proteinExistence type="inferred from homology"/>